<name>A0A8S1J8G7_9CHLO</name>
<keyword evidence="11" id="KW-1185">Reference proteome</keyword>
<comment type="caution">
    <text evidence="10">The sequence shown here is derived from an EMBL/GenBank/DDBJ whole genome shotgun (WGS) entry which is preliminary data.</text>
</comment>
<evidence type="ECO:0000256" key="4">
    <source>
        <dbReference type="ARBA" id="ARBA00012706"/>
    </source>
</evidence>
<sequence>MSDFVKVSGGRLTLGDRPFYFVGANSYDLMILASTGQRANVTELLDICANMGLSVIRTWAFFDGPGGLQTAPGVLSENYLEGLDFVIAEIGKRGMKVLPVLINYWRDYGGMFQYAKWALGTEPSKTEDFYSCSGAVQMFMDYMTAIISRTNSITGIAYKY</sequence>
<feature type="domain" description="Glycoside hydrolase family 5" evidence="9">
    <location>
        <begin position="2"/>
        <end position="159"/>
    </location>
</feature>
<dbReference type="PANTHER" id="PTHR31451:SF39">
    <property type="entry name" value="MANNAN ENDO-1,4-BETA-MANNOSIDASE 1"/>
    <property type="match status" value="1"/>
</dbReference>
<evidence type="ECO:0000259" key="9">
    <source>
        <dbReference type="Pfam" id="PF26410"/>
    </source>
</evidence>
<dbReference type="EC" id="3.2.1.78" evidence="4"/>
<evidence type="ECO:0000256" key="6">
    <source>
        <dbReference type="ARBA" id="ARBA00022729"/>
    </source>
</evidence>
<dbReference type="InterPro" id="IPR045053">
    <property type="entry name" value="MAN-like"/>
</dbReference>
<dbReference type="Proteomes" id="UP000708148">
    <property type="component" value="Unassembled WGS sequence"/>
</dbReference>
<gene>
    <name evidence="10" type="ORF">OSTQU699_LOCUS5146</name>
</gene>
<dbReference type="GO" id="GO:0005576">
    <property type="term" value="C:extracellular region"/>
    <property type="evidence" value="ECO:0007669"/>
    <property type="project" value="UniProtKB-SubCell"/>
</dbReference>
<dbReference type="EMBL" id="CAJHUC010001112">
    <property type="protein sequence ID" value="CAD7699787.1"/>
    <property type="molecule type" value="Genomic_DNA"/>
</dbReference>
<reference evidence="10" key="1">
    <citation type="submission" date="2020-12" db="EMBL/GenBank/DDBJ databases">
        <authorList>
            <person name="Iha C."/>
        </authorList>
    </citation>
    <scope>NUCLEOTIDE SEQUENCE</scope>
</reference>
<protein>
    <recommendedName>
        <fullName evidence="4">mannan endo-1,4-beta-mannosidase</fullName>
        <ecNumber evidence="4">3.2.1.78</ecNumber>
    </recommendedName>
</protein>
<dbReference type="PANTHER" id="PTHR31451">
    <property type="match status" value="1"/>
</dbReference>
<comment type="subcellular location">
    <subcellularLocation>
        <location evidence="2">Secreted</location>
    </subcellularLocation>
</comment>
<comment type="similarity">
    <text evidence="3">Belongs to the glycosyl hydrolase 5 (cellulase A) family.</text>
</comment>
<evidence type="ECO:0000256" key="7">
    <source>
        <dbReference type="ARBA" id="ARBA00022801"/>
    </source>
</evidence>
<evidence type="ECO:0000256" key="8">
    <source>
        <dbReference type="ARBA" id="ARBA00023295"/>
    </source>
</evidence>
<evidence type="ECO:0000256" key="3">
    <source>
        <dbReference type="ARBA" id="ARBA00005641"/>
    </source>
</evidence>
<keyword evidence="5" id="KW-0964">Secreted</keyword>
<evidence type="ECO:0000256" key="5">
    <source>
        <dbReference type="ARBA" id="ARBA00022525"/>
    </source>
</evidence>
<dbReference type="GO" id="GO:0016985">
    <property type="term" value="F:mannan endo-1,4-beta-mannosidase activity"/>
    <property type="evidence" value="ECO:0007669"/>
    <property type="project" value="UniProtKB-EC"/>
</dbReference>
<dbReference type="InterPro" id="IPR001547">
    <property type="entry name" value="Glyco_hydro_5"/>
</dbReference>
<comment type="catalytic activity">
    <reaction evidence="1">
        <text>Random hydrolysis of (1-&gt;4)-beta-D-mannosidic linkages in mannans, galactomannans and glucomannans.</text>
        <dbReference type="EC" id="3.2.1.78"/>
    </reaction>
</comment>
<accession>A0A8S1J8G7</accession>
<dbReference type="Pfam" id="PF26410">
    <property type="entry name" value="GH5_mannosidase"/>
    <property type="match status" value="1"/>
</dbReference>
<dbReference type="SUPFAM" id="SSF51445">
    <property type="entry name" value="(Trans)glycosidases"/>
    <property type="match status" value="1"/>
</dbReference>
<evidence type="ECO:0000256" key="1">
    <source>
        <dbReference type="ARBA" id="ARBA00001678"/>
    </source>
</evidence>
<dbReference type="AlphaFoldDB" id="A0A8S1J8G7"/>
<keyword evidence="7" id="KW-0378">Hydrolase</keyword>
<keyword evidence="8" id="KW-0326">Glycosidase</keyword>
<dbReference type="OrthoDB" id="406631at2759"/>
<organism evidence="10 11">
    <name type="scientific">Ostreobium quekettii</name>
    <dbReference type="NCBI Taxonomy" id="121088"/>
    <lineage>
        <taxon>Eukaryota</taxon>
        <taxon>Viridiplantae</taxon>
        <taxon>Chlorophyta</taxon>
        <taxon>core chlorophytes</taxon>
        <taxon>Ulvophyceae</taxon>
        <taxon>TCBD clade</taxon>
        <taxon>Bryopsidales</taxon>
        <taxon>Ostreobineae</taxon>
        <taxon>Ostreobiaceae</taxon>
        <taxon>Ostreobium</taxon>
    </lineage>
</organism>
<dbReference type="Gene3D" id="3.20.20.80">
    <property type="entry name" value="Glycosidases"/>
    <property type="match status" value="1"/>
</dbReference>
<evidence type="ECO:0000313" key="10">
    <source>
        <dbReference type="EMBL" id="CAD7699787.1"/>
    </source>
</evidence>
<proteinExistence type="inferred from homology"/>
<keyword evidence="6" id="KW-0732">Signal</keyword>
<evidence type="ECO:0000313" key="11">
    <source>
        <dbReference type="Proteomes" id="UP000708148"/>
    </source>
</evidence>
<evidence type="ECO:0000256" key="2">
    <source>
        <dbReference type="ARBA" id="ARBA00004613"/>
    </source>
</evidence>
<dbReference type="InterPro" id="IPR017853">
    <property type="entry name" value="GH"/>
</dbReference>